<name>A0A6J2XN89_SITOR</name>
<dbReference type="AlphaFoldDB" id="A0A6J2XN89"/>
<organism evidence="3 4">
    <name type="scientific">Sitophilus oryzae</name>
    <name type="common">Rice weevil</name>
    <name type="synonym">Curculio oryzae</name>
    <dbReference type="NCBI Taxonomy" id="7048"/>
    <lineage>
        <taxon>Eukaryota</taxon>
        <taxon>Metazoa</taxon>
        <taxon>Ecdysozoa</taxon>
        <taxon>Arthropoda</taxon>
        <taxon>Hexapoda</taxon>
        <taxon>Insecta</taxon>
        <taxon>Pterygota</taxon>
        <taxon>Neoptera</taxon>
        <taxon>Endopterygota</taxon>
        <taxon>Coleoptera</taxon>
        <taxon>Polyphaga</taxon>
        <taxon>Cucujiformia</taxon>
        <taxon>Curculionidae</taxon>
        <taxon>Dryophthorinae</taxon>
        <taxon>Sitophilus</taxon>
    </lineage>
</organism>
<dbReference type="RefSeq" id="XP_030752320.1">
    <property type="nucleotide sequence ID" value="XM_030896460.1"/>
</dbReference>
<protein>
    <submittedName>
        <fullName evidence="4">Uncharacterized protein LOC115879565</fullName>
    </submittedName>
</protein>
<dbReference type="Proteomes" id="UP000504635">
    <property type="component" value="Unplaced"/>
</dbReference>
<feature type="transmembrane region" description="Helical" evidence="2">
    <location>
        <begin position="156"/>
        <end position="179"/>
    </location>
</feature>
<accession>A0A6J2XN89</accession>
<dbReference type="GeneID" id="115879565"/>
<proteinExistence type="predicted"/>
<keyword evidence="2" id="KW-0472">Membrane</keyword>
<reference evidence="4" key="1">
    <citation type="submission" date="2025-08" db="UniProtKB">
        <authorList>
            <consortium name="RefSeq"/>
        </authorList>
    </citation>
    <scope>IDENTIFICATION</scope>
    <source>
        <tissue evidence="4">Gonads</tissue>
    </source>
</reference>
<keyword evidence="2" id="KW-1133">Transmembrane helix</keyword>
<dbReference type="InParanoid" id="A0A6J2XN89"/>
<evidence type="ECO:0000313" key="4">
    <source>
        <dbReference type="RefSeq" id="XP_030752320.1"/>
    </source>
</evidence>
<dbReference type="OrthoDB" id="6433782at2759"/>
<keyword evidence="2" id="KW-0812">Transmembrane</keyword>
<keyword evidence="3" id="KW-1185">Reference proteome</keyword>
<gene>
    <name evidence="4" type="primary">LOC115879565</name>
</gene>
<sequence>MYEPVLDNSLSTSVIKPTKYPSFTQIYNFRNLDLDNNFCEHNNNREECPPVKPPRRHQRRLSLRNSFSGGEHSSKMKNGGGGNSDFIVDVDHIEIGLRDNSKKTESSYSDVGVQTTHLVPYRLRFWPRTDCDFKISHSDASCMLKCHCCMKLVSQWILSQVGLTIIVITWALLGAYAFFKTEGNTTVIP</sequence>
<feature type="compositionally biased region" description="Basic residues" evidence="1">
    <location>
        <begin position="53"/>
        <end position="62"/>
    </location>
</feature>
<evidence type="ECO:0000256" key="2">
    <source>
        <dbReference type="SAM" id="Phobius"/>
    </source>
</evidence>
<dbReference type="KEGG" id="soy:115879565"/>
<feature type="region of interest" description="Disordered" evidence="1">
    <location>
        <begin position="44"/>
        <end position="83"/>
    </location>
</feature>
<evidence type="ECO:0000313" key="3">
    <source>
        <dbReference type="Proteomes" id="UP000504635"/>
    </source>
</evidence>
<evidence type="ECO:0000256" key="1">
    <source>
        <dbReference type="SAM" id="MobiDB-lite"/>
    </source>
</evidence>